<gene>
    <name evidence="2" type="ORF">CQ14_29630</name>
</gene>
<accession>A0A0R3ML48</accession>
<feature type="compositionally biased region" description="Polar residues" evidence="1">
    <location>
        <begin position="1"/>
        <end position="14"/>
    </location>
</feature>
<feature type="region of interest" description="Disordered" evidence="1">
    <location>
        <begin position="1"/>
        <end position="21"/>
    </location>
</feature>
<evidence type="ECO:0000313" key="2">
    <source>
        <dbReference type="EMBL" id="KRR20286.1"/>
    </source>
</evidence>
<proteinExistence type="predicted"/>
<name>A0A0R3ML48_9BRAD</name>
<dbReference type="AlphaFoldDB" id="A0A0R3ML48"/>
<dbReference type="Proteomes" id="UP000051660">
    <property type="component" value="Unassembled WGS sequence"/>
</dbReference>
<protein>
    <submittedName>
        <fullName evidence="2">Uncharacterized protein</fullName>
    </submittedName>
</protein>
<evidence type="ECO:0000256" key="1">
    <source>
        <dbReference type="SAM" id="MobiDB-lite"/>
    </source>
</evidence>
<sequence>MLRASCSQCDSAQPPSEDDESFFEMMTRADRRSEAALDQYHPALRRFSEALVLESQTISGLDHDSRVKSARRLFPRDKNLISALNLFRAAELCAKFGS</sequence>
<dbReference type="EMBL" id="LLYB01000089">
    <property type="protein sequence ID" value="KRR20286.1"/>
    <property type="molecule type" value="Genomic_DNA"/>
</dbReference>
<comment type="caution">
    <text evidence="2">The sequence shown here is derived from an EMBL/GenBank/DDBJ whole genome shotgun (WGS) entry which is preliminary data.</text>
</comment>
<evidence type="ECO:0000313" key="3">
    <source>
        <dbReference type="Proteomes" id="UP000051660"/>
    </source>
</evidence>
<organism evidence="2 3">
    <name type="scientific">Bradyrhizobium lablabi</name>
    <dbReference type="NCBI Taxonomy" id="722472"/>
    <lineage>
        <taxon>Bacteria</taxon>
        <taxon>Pseudomonadati</taxon>
        <taxon>Pseudomonadota</taxon>
        <taxon>Alphaproteobacteria</taxon>
        <taxon>Hyphomicrobiales</taxon>
        <taxon>Nitrobacteraceae</taxon>
        <taxon>Bradyrhizobium</taxon>
    </lineage>
</organism>
<reference evidence="2 3" key="1">
    <citation type="submission" date="2014-03" db="EMBL/GenBank/DDBJ databases">
        <title>Bradyrhizobium valentinum sp. nov., isolated from effective nodules of Lupinus mariae-josephae, a lupine endemic of basic-lime soils in Eastern Spain.</title>
        <authorList>
            <person name="Duran D."/>
            <person name="Rey L."/>
            <person name="Navarro A."/>
            <person name="Busquets A."/>
            <person name="Imperial J."/>
            <person name="Ruiz-Argueso T."/>
        </authorList>
    </citation>
    <scope>NUCLEOTIDE SEQUENCE [LARGE SCALE GENOMIC DNA]</scope>
    <source>
        <strain evidence="2 3">CCBAU 23086</strain>
    </source>
</reference>